<feature type="domain" description="N-acetyltransferase" evidence="1">
    <location>
        <begin position="6"/>
        <end position="149"/>
    </location>
</feature>
<dbReference type="InterPro" id="IPR000182">
    <property type="entry name" value="GNAT_dom"/>
</dbReference>
<dbReference type="AlphaFoldDB" id="A0A6N8KZK5"/>
<dbReference type="OrthoDB" id="9796171at2"/>
<proteinExistence type="predicted"/>
<dbReference type="InterPro" id="IPR016181">
    <property type="entry name" value="Acyl_CoA_acyltransferase"/>
</dbReference>
<dbReference type="Proteomes" id="UP000435036">
    <property type="component" value="Unassembled WGS sequence"/>
</dbReference>
<dbReference type="GO" id="GO:0016747">
    <property type="term" value="F:acyltransferase activity, transferring groups other than amino-acyl groups"/>
    <property type="evidence" value="ECO:0007669"/>
    <property type="project" value="InterPro"/>
</dbReference>
<dbReference type="EMBL" id="WSQA01000003">
    <property type="protein sequence ID" value="MVZ61368.1"/>
    <property type="molecule type" value="Genomic_DNA"/>
</dbReference>
<evidence type="ECO:0000259" key="1">
    <source>
        <dbReference type="PROSITE" id="PS51186"/>
    </source>
</evidence>
<keyword evidence="2" id="KW-0808">Transferase</keyword>
<name>A0A6N8KZK5_9SPHI</name>
<sequence>MNWVIKSFDALTPLELYRILKVRIDVFMLEQNCLYPECDNKDLKSEHLFLLNEAECLAYARLLPPNLSYPNCSSIGRVVVHPKHRSHAYGKELMQRAIEAQCAAFPNTVIRISAQLYLKRFYENLGFKQESESYLEDDIPHIEMAYYPG</sequence>
<gene>
    <name evidence="2" type="ORF">GQF63_04980</name>
</gene>
<evidence type="ECO:0000313" key="3">
    <source>
        <dbReference type="Proteomes" id="UP000435036"/>
    </source>
</evidence>
<dbReference type="CDD" id="cd04301">
    <property type="entry name" value="NAT_SF"/>
    <property type="match status" value="1"/>
</dbReference>
<dbReference type="Gene3D" id="3.40.630.30">
    <property type="match status" value="1"/>
</dbReference>
<protein>
    <submittedName>
        <fullName evidence="2">GNAT family N-acetyltransferase</fullName>
    </submittedName>
</protein>
<keyword evidence="3" id="KW-1185">Reference proteome</keyword>
<dbReference type="PROSITE" id="PS51186">
    <property type="entry name" value="GNAT"/>
    <property type="match status" value="1"/>
</dbReference>
<organism evidence="2 3">
    <name type="scientific">Sphingobacterium humi</name>
    <dbReference type="NCBI Taxonomy" id="1796905"/>
    <lineage>
        <taxon>Bacteria</taxon>
        <taxon>Pseudomonadati</taxon>
        <taxon>Bacteroidota</taxon>
        <taxon>Sphingobacteriia</taxon>
        <taxon>Sphingobacteriales</taxon>
        <taxon>Sphingobacteriaceae</taxon>
        <taxon>Sphingobacterium</taxon>
    </lineage>
</organism>
<dbReference type="Pfam" id="PF13673">
    <property type="entry name" value="Acetyltransf_10"/>
    <property type="match status" value="1"/>
</dbReference>
<evidence type="ECO:0000313" key="2">
    <source>
        <dbReference type="EMBL" id="MVZ61368.1"/>
    </source>
</evidence>
<accession>A0A6N8KZK5</accession>
<dbReference type="RefSeq" id="WP_160368010.1">
    <property type="nucleotide sequence ID" value="NZ_WSQA01000003.1"/>
</dbReference>
<reference evidence="2 3" key="1">
    <citation type="submission" date="2019-12" db="EMBL/GenBank/DDBJ databases">
        <authorList>
            <person name="Dong K."/>
        </authorList>
    </citation>
    <scope>NUCLEOTIDE SEQUENCE [LARGE SCALE GENOMIC DNA]</scope>
    <source>
        <strain evidence="2 3">JCM 31225</strain>
    </source>
</reference>
<dbReference type="SUPFAM" id="SSF55729">
    <property type="entry name" value="Acyl-CoA N-acyltransferases (Nat)"/>
    <property type="match status" value="1"/>
</dbReference>
<comment type="caution">
    <text evidence="2">The sequence shown here is derived from an EMBL/GenBank/DDBJ whole genome shotgun (WGS) entry which is preliminary data.</text>
</comment>